<reference evidence="8" key="1">
    <citation type="journal article" date="2020" name="Stud. Mycol.">
        <title>101 Dothideomycetes genomes: a test case for predicting lifestyles and emergence of pathogens.</title>
        <authorList>
            <person name="Haridas S."/>
            <person name="Albert R."/>
            <person name="Binder M."/>
            <person name="Bloem J."/>
            <person name="Labutti K."/>
            <person name="Salamov A."/>
            <person name="Andreopoulos B."/>
            <person name="Baker S."/>
            <person name="Barry K."/>
            <person name="Bills G."/>
            <person name="Bluhm B."/>
            <person name="Cannon C."/>
            <person name="Castanera R."/>
            <person name="Culley D."/>
            <person name="Daum C."/>
            <person name="Ezra D."/>
            <person name="Gonzalez J."/>
            <person name="Henrissat B."/>
            <person name="Kuo A."/>
            <person name="Liang C."/>
            <person name="Lipzen A."/>
            <person name="Lutzoni F."/>
            <person name="Magnuson J."/>
            <person name="Mondo S."/>
            <person name="Nolan M."/>
            <person name="Ohm R."/>
            <person name="Pangilinan J."/>
            <person name="Park H.-J."/>
            <person name="Ramirez L."/>
            <person name="Alfaro M."/>
            <person name="Sun H."/>
            <person name="Tritt A."/>
            <person name="Yoshinaga Y."/>
            <person name="Zwiers L.-H."/>
            <person name="Turgeon B."/>
            <person name="Goodwin S."/>
            <person name="Spatafora J."/>
            <person name="Crous P."/>
            <person name="Grigoriev I."/>
        </authorList>
    </citation>
    <scope>NUCLEOTIDE SEQUENCE</scope>
    <source>
        <strain evidence="8">CBS 119925</strain>
    </source>
</reference>
<keyword evidence="5" id="KW-0539">Nucleus</keyword>
<dbReference type="EMBL" id="MU006563">
    <property type="protein sequence ID" value="KAF2750713.1"/>
    <property type="molecule type" value="Genomic_DNA"/>
</dbReference>
<evidence type="ECO:0000256" key="3">
    <source>
        <dbReference type="ARBA" id="ARBA00022705"/>
    </source>
</evidence>
<feature type="domain" description="Origin recognition complex subunit 3 N-terminal" evidence="6">
    <location>
        <begin position="4"/>
        <end position="308"/>
    </location>
</feature>
<evidence type="ECO:0000256" key="1">
    <source>
        <dbReference type="ARBA" id="ARBA00004123"/>
    </source>
</evidence>
<keyword evidence="3" id="KW-0235">DNA replication</keyword>
<dbReference type="GO" id="GO:0031261">
    <property type="term" value="C:DNA replication preinitiation complex"/>
    <property type="evidence" value="ECO:0007669"/>
    <property type="project" value="TreeGrafter"/>
</dbReference>
<evidence type="ECO:0000259" key="6">
    <source>
        <dbReference type="Pfam" id="PF07034"/>
    </source>
</evidence>
<gene>
    <name evidence="8" type="ORF">M011DRAFT_416928</name>
</gene>
<comment type="similarity">
    <text evidence="2">Belongs to the ORC3 family.</text>
</comment>
<dbReference type="GO" id="GO:0005656">
    <property type="term" value="C:nuclear pre-replicative complex"/>
    <property type="evidence" value="ECO:0007669"/>
    <property type="project" value="TreeGrafter"/>
</dbReference>
<dbReference type="Proteomes" id="UP000799440">
    <property type="component" value="Unassembled WGS sequence"/>
</dbReference>
<proteinExistence type="inferred from homology"/>
<dbReference type="CDD" id="cd20704">
    <property type="entry name" value="Orc3"/>
    <property type="match status" value="1"/>
</dbReference>
<organism evidence="8 9">
    <name type="scientific">Sporormia fimetaria CBS 119925</name>
    <dbReference type="NCBI Taxonomy" id="1340428"/>
    <lineage>
        <taxon>Eukaryota</taxon>
        <taxon>Fungi</taxon>
        <taxon>Dikarya</taxon>
        <taxon>Ascomycota</taxon>
        <taxon>Pezizomycotina</taxon>
        <taxon>Dothideomycetes</taxon>
        <taxon>Pleosporomycetidae</taxon>
        <taxon>Pleosporales</taxon>
        <taxon>Sporormiaceae</taxon>
        <taxon>Sporormia</taxon>
    </lineage>
</organism>
<dbReference type="GO" id="GO:0005664">
    <property type="term" value="C:nuclear origin of replication recognition complex"/>
    <property type="evidence" value="ECO:0007669"/>
    <property type="project" value="InterPro"/>
</dbReference>
<evidence type="ECO:0000313" key="9">
    <source>
        <dbReference type="Proteomes" id="UP000799440"/>
    </source>
</evidence>
<dbReference type="PANTHER" id="PTHR12748:SF0">
    <property type="entry name" value="ORIGIN RECOGNITION COMPLEX SUBUNIT 3"/>
    <property type="match status" value="1"/>
</dbReference>
<feature type="domain" description="Origin recognition complex subunit 3 winged helix C-terminal" evidence="7">
    <location>
        <begin position="559"/>
        <end position="667"/>
    </location>
</feature>
<dbReference type="Pfam" id="PF18137">
    <property type="entry name" value="WHD_ORC"/>
    <property type="match status" value="1"/>
</dbReference>
<evidence type="ECO:0000256" key="2">
    <source>
        <dbReference type="ARBA" id="ARBA00010977"/>
    </source>
</evidence>
<sequence>MEHERCYIYKPAESAERAAKRQRVSRGDPKRNLDKRLQAFRETWAEQEKRIKATLEEADEATQDRIINFLSDTPEHDRQTVPGGLIVLGPSIASHGPFFDRLGKRITADTDSCYVVLTSAESPNLKTLLKNLIRKVTSRSGDDDDDEEIDLSISSRHGRHGPGLLNFDLGHIQEWQTRNRVNNIVVSIQDSEAFDSRVLAEVIDLFHSWLDRLPFVLLFGIATSAESFEDRLSGKSLRYLEGQKFDVTQSDEITEKLFRATVASTDLSLRIGSHIASRIMDRQKDHVQSTQDLSDSLKYAYMSHFYANYPTVLLRKDISFKTLDADVFEAVRNLPSFRRLVETILEEGRSQEARKLLESNQYLFDTIVQYLKSGRQELNTLSCAAQLLVQIRQALQISPSIRLSTIWIRAASAELIGSPLLRETMLMLKKVSSEKFLNLLKLLVDFGDSSIFPRALQYQMDLEKIVESKADSTPLRSQHDVRNESLRTTVVAQKVLLSKHKAAMSEEDKAYSELVTRFHDELEQYFSEAFIDPKSLFLSELLMYDFLSPHTEVFQPRPRFAIERALASPHDYLGCECCGPDGVQDGEAGLGSTQPATAILYQLYLESGSLINASDLWSAFNAMVGEEDEEDQSKTMALFQRALAELKHLGFVKSSRKKTDHVAKMMWKGL</sequence>
<dbReference type="InterPro" id="IPR020795">
    <property type="entry name" value="ORC3"/>
</dbReference>
<accession>A0A6A6VKQ8</accession>
<dbReference type="PANTHER" id="PTHR12748">
    <property type="entry name" value="ORIGIN RECOGNITION COMPLEX SUBUNIT 3"/>
    <property type="match status" value="1"/>
</dbReference>
<dbReference type="InterPro" id="IPR045667">
    <property type="entry name" value="ORC3_N"/>
</dbReference>
<comment type="subcellular location">
    <subcellularLocation>
        <location evidence="1">Nucleus</location>
    </subcellularLocation>
</comment>
<name>A0A6A6VKQ8_9PLEO</name>
<evidence type="ECO:0000256" key="5">
    <source>
        <dbReference type="ARBA" id="ARBA00023242"/>
    </source>
</evidence>
<evidence type="ECO:0000259" key="7">
    <source>
        <dbReference type="Pfam" id="PF18137"/>
    </source>
</evidence>
<evidence type="ECO:0000313" key="8">
    <source>
        <dbReference type="EMBL" id="KAF2750713.1"/>
    </source>
</evidence>
<dbReference type="OrthoDB" id="10265211at2759"/>
<dbReference type="AlphaFoldDB" id="A0A6A6VKQ8"/>
<keyword evidence="4" id="KW-0238">DNA-binding</keyword>
<feature type="non-terminal residue" evidence="8">
    <location>
        <position position="670"/>
    </location>
</feature>
<dbReference type="Pfam" id="PF07034">
    <property type="entry name" value="ORC3_N"/>
    <property type="match status" value="1"/>
</dbReference>
<keyword evidence="9" id="KW-1185">Reference proteome</keyword>
<evidence type="ECO:0000256" key="4">
    <source>
        <dbReference type="ARBA" id="ARBA00023125"/>
    </source>
</evidence>
<dbReference type="InterPro" id="IPR040855">
    <property type="entry name" value="ORC_WH_C"/>
</dbReference>
<dbReference type="GO" id="GO:0006270">
    <property type="term" value="P:DNA replication initiation"/>
    <property type="evidence" value="ECO:0007669"/>
    <property type="project" value="TreeGrafter"/>
</dbReference>
<protein>
    <submittedName>
        <fullName evidence="8">Uncharacterized protein</fullName>
    </submittedName>
</protein>
<dbReference type="GO" id="GO:0003688">
    <property type="term" value="F:DNA replication origin binding"/>
    <property type="evidence" value="ECO:0007669"/>
    <property type="project" value="TreeGrafter"/>
</dbReference>